<evidence type="ECO:0000313" key="6">
    <source>
        <dbReference type="EMBL" id="AYN38643.1"/>
    </source>
</evidence>
<feature type="domain" description="Carboxylesterase type B" evidence="5">
    <location>
        <begin position="29"/>
        <end position="497"/>
    </location>
</feature>
<dbReference type="Proteomes" id="UP000268329">
    <property type="component" value="Chromosome"/>
</dbReference>
<dbReference type="PANTHER" id="PTHR11559">
    <property type="entry name" value="CARBOXYLESTERASE"/>
    <property type="match status" value="1"/>
</dbReference>
<dbReference type="InterPro" id="IPR019826">
    <property type="entry name" value="Carboxylesterase_B_AS"/>
</dbReference>
<evidence type="ECO:0000256" key="2">
    <source>
        <dbReference type="ARBA" id="ARBA00022801"/>
    </source>
</evidence>
<sequence>MPSDAPVPGDRIWKGPALAAQENVREPASATTTSGVVAGRVHEGVISFKGIPYAAEPFGENRFKPPQPPQPWDGVREAFEYSPAAPQPNTFSLVDATPLYPWGTDCLTLNVYTPDLGAARLPVMVWVHAGGYISGSASTTRADGSVFAREGVVVVAMNYRLGADGFLSVPGGTTNAGMRDVVAALRWIRENIAAFGGDPDAVTVFGNSSGSAIISAIAKTVAGEGLIHRAILQSPCLSVVAEAEEGHALAKRVLADLGVETDLRDVPLRELLGRRQRALDVRFRDARRWHPYTYWFSPYMPVVDDTLFTDSALSERIPSSVDLLIGTNRDESRYFLMRNGQFNTATEQDLLDAQNSYGLSEECRAAARSLYGHLPLGEQLAESVTNWVFRGSTVELTRLHARSGGNTYAYEFTWQDSPAFDGHYGAAHFLEVPFLFDQLDDPAFAPQVGPDAPAELGRFLRSSWIRFATTGDPGWSRYDDEDRSVMILDNTCRVEPDPREYHRAAWDAQFARPTP</sequence>
<organism evidence="6 7">
    <name type="scientific">Streptomyces dangxiongensis</name>
    <dbReference type="NCBI Taxonomy" id="1442032"/>
    <lineage>
        <taxon>Bacteria</taxon>
        <taxon>Bacillati</taxon>
        <taxon>Actinomycetota</taxon>
        <taxon>Actinomycetes</taxon>
        <taxon>Kitasatosporales</taxon>
        <taxon>Streptomycetaceae</taxon>
        <taxon>Streptomyces</taxon>
    </lineage>
</organism>
<dbReference type="KEGG" id="sdd:D9753_06620"/>
<dbReference type="InterPro" id="IPR029058">
    <property type="entry name" value="AB_hydrolase_fold"/>
</dbReference>
<keyword evidence="2 3" id="KW-0378">Hydrolase</keyword>
<dbReference type="InterPro" id="IPR002018">
    <property type="entry name" value="CarbesteraseB"/>
</dbReference>
<dbReference type="OrthoDB" id="3199405at2"/>
<evidence type="ECO:0000313" key="7">
    <source>
        <dbReference type="Proteomes" id="UP000268329"/>
    </source>
</evidence>
<comment type="similarity">
    <text evidence="1 3">Belongs to the type-B carboxylesterase/lipase family.</text>
</comment>
<evidence type="ECO:0000256" key="1">
    <source>
        <dbReference type="ARBA" id="ARBA00005964"/>
    </source>
</evidence>
<dbReference type="EC" id="3.1.1.-" evidence="3"/>
<dbReference type="GO" id="GO:0016787">
    <property type="term" value="F:hydrolase activity"/>
    <property type="evidence" value="ECO:0007669"/>
    <property type="project" value="UniProtKB-KW"/>
</dbReference>
<dbReference type="Pfam" id="PF00135">
    <property type="entry name" value="COesterase"/>
    <property type="match status" value="1"/>
</dbReference>
<evidence type="ECO:0000256" key="4">
    <source>
        <dbReference type="SAM" id="MobiDB-lite"/>
    </source>
</evidence>
<name>A0A3G2J8P0_9ACTN</name>
<dbReference type="InterPro" id="IPR050309">
    <property type="entry name" value="Type-B_Carboxylest/Lipase"/>
</dbReference>
<dbReference type="AlphaFoldDB" id="A0A3G2J8P0"/>
<proteinExistence type="inferred from homology"/>
<feature type="region of interest" description="Disordered" evidence="4">
    <location>
        <begin position="1"/>
        <end position="31"/>
    </location>
</feature>
<dbReference type="Gene3D" id="3.40.50.1820">
    <property type="entry name" value="alpha/beta hydrolase"/>
    <property type="match status" value="1"/>
</dbReference>
<gene>
    <name evidence="6" type="ORF">D9753_06620</name>
</gene>
<keyword evidence="7" id="KW-1185">Reference proteome</keyword>
<protein>
    <recommendedName>
        <fullName evidence="3">Carboxylic ester hydrolase</fullName>
        <ecNumber evidence="3">3.1.1.-</ecNumber>
    </recommendedName>
</protein>
<evidence type="ECO:0000256" key="3">
    <source>
        <dbReference type="RuleBase" id="RU361235"/>
    </source>
</evidence>
<accession>A0A3G2J8P0</accession>
<dbReference type="SUPFAM" id="SSF53474">
    <property type="entry name" value="alpha/beta-Hydrolases"/>
    <property type="match status" value="1"/>
</dbReference>
<dbReference type="EMBL" id="CP033073">
    <property type="protein sequence ID" value="AYN38643.1"/>
    <property type="molecule type" value="Genomic_DNA"/>
</dbReference>
<evidence type="ECO:0000259" key="5">
    <source>
        <dbReference type="Pfam" id="PF00135"/>
    </source>
</evidence>
<reference evidence="6 7" key="1">
    <citation type="submission" date="2018-10" db="EMBL/GenBank/DDBJ databases">
        <title>The genome of Streptomyces dangxiongensis Z022.</title>
        <authorList>
            <person name="Zhang B."/>
        </authorList>
    </citation>
    <scope>NUCLEOTIDE SEQUENCE [LARGE SCALE GENOMIC DNA]</scope>
    <source>
        <strain evidence="6 7">Z022</strain>
    </source>
</reference>
<dbReference type="PROSITE" id="PS00122">
    <property type="entry name" value="CARBOXYLESTERASE_B_1"/>
    <property type="match status" value="1"/>
</dbReference>